<dbReference type="SMART" id="SM01266">
    <property type="entry name" value="Mac"/>
    <property type="match status" value="1"/>
</dbReference>
<evidence type="ECO:0000256" key="1">
    <source>
        <dbReference type="ARBA" id="ARBA00007274"/>
    </source>
</evidence>
<reference evidence="5 6" key="1">
    <citation type="submission" date="2020-03" db="EMBL/GenBank/DDBJ databases">
        <title>Soil Listeria distribution.</title>
        <authorList>
            <person name="Liao J."/>
            <person name="Wiedmann M."/>
        </authorList>
    </citation>
    <scope>NUCLEOTIDE SEQUENCE [LARGE SCALE GENOMIC DNA]</scope>
    <source>
        <strain evidence="5 6">FSL L7-0741</strain>
    </source>
</reference>
<dbReference type="PANTHER" id="PTHR23416:SF23">
    <property type="entry name" value="ACETYLTRANSFERASE C18B11.09C-RELATED"/>
    <property type="match status" value="1"/>
</dbReference>
<evidence type="ECO:0000256" key="3">
    <source>
        <dbReference type="ARBA" id="ARBA00022737"/>
    </source>
</evidence>
<comment type="similarity">
    <text evidence="1">Belongs to the transferase hexapeptide repeat family.</text>
</comment>
<dbReference type="InterPro" id="IPR001451">
    <property type="entry name" value="Hexapep"/>
</dbReference>
<dbReference type="SUPFAM" id="SSF51161">
    <property type="entry name" value="Trimeric LpxA-like enzymes"/>
    <property type="match status" value="1"/>
</dbReference>
<dbReference type="FunFam" id="2.160.10.10:FF:000008">
    <property type="entry name" value="Maltose O-acetyltransferase"/>
    <property type="match status" value="1"/>
</dbReference>
<accession>A0A7X0Y2U6</accession>
<dbReference type="AlphaFoldDB" id="A0A7X0Y2U6"/>
<sequence length="188" mass="20395">MKEKEKMLSGNFYEHRDKELTNERNLAAEATYYYNTTKEGEAAARRSILEALLGKVGDNVTVKTPFKLDYGYNIELGDNAFLNYGVTILDCNKVTIGKNVLIAPNVQIYTAKHPLDPDMRLMDKESALPIVIEDNVWVGGGAIILAGVTIGKNSVIGAGSVVTKSIPPNAIAVGNPCRVVKELVVDGI</sequence>
<dbReference type="Proteomes" id="UP000535908">
    <property type="component" value="Unassembled WGS sequence"/>
</dbReference>
<keyword evidence="2 5" id="KW-0808">Transferase</keyword>
<dbReference type="PANTHER" id="PTHR23416">
    <property type="entry name" value="SIALIC ACID SYNTHASE-RELATED"/>
    <property type="match status" value="1"/>
</dbReference>
<feature type="domain" description="Maltose/galactoside acetyltransferase" evidence="4">
    <location>
        <begin position="4"/>
        <end position="58"/>
    </location>
</feature>
<evidence type="ECO:0000313" key="6">
    <source>
        <dbReference type="Proteomes" id="UP000535908"/>
    </source>
</evidence>
<comment type="caution">
    <text evidence="5">The sequence shown here is derived from an EMBL/GenBank/DDBJ whole genome shotgun (WGS) entry which is preliminary data.</text>
</comment>
<dbReference type="InterPro" id="IPR011004">
    <property type="entry name" value="Trimer_LpxA-like_sf"/>
</dbReference>
<evidence type="ECO:0000313" key="5">
    <source>
        <dbReference type="EMBL" id="MBC1935976.1"/>
    </source>
</evidence>
<dbReference type="Pfam" id="PF12464">
    <property type="entry name" value="Mac"/>
    <property type="match status" value="1"/>
</dbReference>
<dbReference type="EMBL" id="JAARWN010000003">
    <property type="protein sequence ID" value="MBC1935976.1"/>
    <property type="molecule type" value="Genomic_DNA"/>
</dbReference>
<gene>
    <name evidence="5" type="ORF">HCA69_06320</name>
</gene>
<dbReference type="GO" id="GO:0008374">
    <property type="term" value="F:O-acyltransferase activity"/>
    <property type="evidence" value="ECO:0007669"/>
    <property type="project" value="TreeGrafter"/>
</dbReference>
<dbReference type="RefSeq" id="WP_185409803.1">
    <property type="nucleotide sequence ID" value="NZ_JAARRE010000005.1"/>
</dbReference>
<dbReference type="Gene3D" id="2.160.10.10">
    <property type="entry name" value="Hexapeptide repeat proteins"/>
    <property type="match status" value="1"/>
</dbReference>
<dbReference type="InterPro" id="IPR024688">
    <property type="entry name" value="Mac_dom"/>
</dbReference>
<dbReference type="Pfam" id="PF00132">
    <property type="entry name" value="Hexapep"/>
    <property type="match status" value="1"/>
</dbReference>
<keyword evidence="3" id="KW-0677">Repeat</keyword>
<evidence type="ECO:0000259" key="4">
    <source>
        <dbReference type="SMART" id="SM01266"/>
    </source>
</evidence>
<organism evidence="5 6">
    <name type="scientific">Listeria grandensis</name>
    <dbReference type="NCBI Taxonomy" id="1494963"/>
    <lineage>
        <taxon>Bacteria</taxon>
        <taxon>Bacillati</taxon>
        <taxon>Bacillota</taxon>
        <taxon>Bacilli</taxon>
        <taxon>Bacillales</taxon>
        <taxon>Listeriaceae</taxon>
        <taxon>Listeria</taxon>
    </lineage>
</organism>
<proteinExistence type="inferred from homology"/>
<dbReference type="GO" id="GO:0016407">
    <property type="term" value="F:acetyltransferase activity"/>
    <property type="evidence" value="ECO:0007669"/>
    <property type="project" value="InterPro"/>
</dbReference>
<evidence type="ECO:0000256" key="2">
    <source>
        <dbReference type="ARBA" id="ARBA00022679"/>
    </source>
</evidence>
<protein>
    <submittedName>
        <fullName evidence="5">Sugar O-acetyltransferase</fullName>
    </submittedName>
</protein>
<dbReference type="InterPro" id="IPR018357">
    <property type="entry name" value="Hexapep_transf_CS"/>
</dbReference>
<dbReference type="PROSITE" id="PS00101">
    <property type="entry name" value="HEXAPEP_TRANSFERASES"/>
    <property type="match status" value="1"/>
</dbReference>
<name>A0A7X0Y2U6_9LIST</name>
<dbReference type="CDD" id="cd03357">
    <property type="entry name" value="LbH_MAT_GAT"/>
    <property type="match status" value="1"/>
</dbReference>
<dbReference type="InterPro" id="IPR051159">
    <property type="entry name" value="Hexapeptide_acetyltransf"/>
</dbReference>